<gene>
    <name evidence="1" type="ordered locus">AALP_Aa6g244300</name>
</gene>
<accession>A0A087GRF3</accession>
<sequence>MTHHRLDLIGSGSREALPCFRKSFPRLCVREAFLHRFPPVSSTSPFHR</sequence>
<dbReference type="Proteomes" id="UP000029120">
    <property type="component" value="Chromosome 6"/>
</dbReference>
<dbReference type="AlphaFoldDB" id="A0A087GRF3"/>
<name>A0A087GRF3_ARAAL</name>
<proteinExistence type="predicted"/>
<reference evidence="2" key="1">
    <citation type="journal article" date="2015" name="Nat. Plants">
        <title>Genome expansion of Arabis alpina linked with retrotransposition and reduced symmetric DNA methylation.</title>
        <authorList>
            <person name="Willing E.M."/>
            <person name="Rawat V."/>
            <person name="Mandakova T."/>
            <person name="Maumus F."/>
            <person name="James G.V."/>
            <person name="Nordstroem K.J."/>
            <person name="Becker C."/>
            <person name="Warthmann N."/>
            <person name="Chica C."/>
            <person name="Szarzynska B."/>
            <person name="Zytnicki M."/>
            <person name="Albani M.C."/>
            <person name="Kiefer C."/>
            <person name="Bergonzi S."/>
            <person name="Castaings L."/>
            <person name="Mateos J.L."/>
            <person name="Berns M.C."/>
            <person name="Bujdoso N."/>
            <person name="Piofczyk T."/>
            <person name="de Lorenzo L."/>
            <person name="Barrero-Sicilia C."/>
            <person name="Mateos I."/>
            <person name="Piednoel M."/>
            <person name="Hagmann J."/>
            <person name="Chen-Min-Tao R."/>
            <person name="Iglesias-Fernandez R."/>
            <person name="Schuster S.C."/>
            <person name="Alonso-Blanco C."/>
            <person name="Roudier F."/>
            <person name="Carbonero P."/>
            <person name="Paz-Ares J."/>
            <person name="Davis S.J."/>
            <person name="Pecinka A."/>
            <person name="Quesneville H."/>
            <person name="Colot V."/>
            <person name="Lysak M.A."/>
            <person name="Weigel D."/>
            <person name="Coupland G."/>
            <person name="Schneeberger K."/>
        </authorList>
    </citation>
    <scope>NUCLEOTIDE SEQUENCE [LARGE SCALE GENOMIC DNA]</scope>
    <source>
        <strain evidence="2">cv. Pajares</strain>
    </source>
</reference>
<dbReference type="Gramene" id="KFK32455">
    <property type="protein sequence ID" value="KFK32455"/>
    <property type="gene ID" value="AALP_AA6G244300"/>
</dbReference>
<evidence type="ECO:0000313" key="2">
    <source>
        <dbReference type="Proteomes" id="UP000029120"/>
    </source>
</evidence>
<protein>
    <submittedName>
        <fullName evidence="1">Uncharacterized protein</fullName>
    </submittedName>
</protein>
<organism evidence="1 2">
    <name type="scientific">Arabis alpina</name>
    <name type="common">Alpine rock-cress</name>
    <dbReference type="NCBI Taxonomy" id="50452"/>
    <lineage>
        <taxon>Eukaryota</taxon>
        <taxon>Viridiplantae</taxon>
        <taxon>Streptophyta</taxon>
        <taxon>Embryophyta</taxon>
        <taxon>Tracheophyta</taxon>
        <taxon>Spermatophyta</taxon>
        <taxon>Magnoliopsida</taxon>
        <taxon>eudicotyledons</taxon>
        <taxon>Gunneridae</taxon>
        <taxon>Pentapetalae</taxon>
        <taxon>rosids</taxon>
        <taxon>malvids</taxon>
        <taxon>Brassicales</taxon>
        <taxon>Brassicaceae</taxon>
        <taxon>Arabideae</taxon>
        <taxon>Arabis</taxon>
    </lineage>
</organism>
<dbReference type="EMBL" id="CM002874">
    <property type="protein sequence ID" value="KFK32455.1"/>
    <property type="molecule type" value="Genomic_DNA"/>
</dbReference>
<keyword evidence="2" id="KW-1185">Reference proteome</keyword>
<evidence type="ECO:0000313" key="1">
    <source>
        <dbReference type="EMBL" id="KFK32455.1"/>
    </source>
</evidence>